<evidence type="ECO:0000256" key="13">
    <source>
        <dbReference type="HAMAP-Rule" id="MF_00281"/>
    </source>
</evidence>
<protein>
    <recommendedName>
        <fullName evidence="13">Phenylalanine--tRNA ligase alpha subunit</fullName>
        <ecNumber evidence="13">6.1.1.20</ecNumber>
    </recommendedName>
    <alternativeName>
        <fullName evidence="13">Phenylalanyl-tRNA synthetase alpha subunit</fullName>
        <shortName evidence="13">PheRS</shortName>
    </alternativeName>
</protein>
<comment type="subcellular location">
    <subcellularLocation>
        <location evidence="1 13">Cytoplasm</location>
    </subcellularLocation>
</comment>
<evidence type="ECO:0000259" key="14">
    <source>
        <dbReference type="PROSITE" id="PS50862"/>
    </source>
</evidence>
<reference evidence="15 16" key="1">
    <citation type="submission" date="2020-07" db="EMBL/GenBank/DDBJ databases">
        <title>Genomic Encyclopedia of Type Strains, Phase IV (KMG-V): Genome sequencing to study the core and pangenomes of soil and plant-associated prokaryotes.</title>
        <authorList>
            <person name="Whitman W."/>
        </authorList>
    </citation>
    <scope>NUCLEOTIDE SEQUENCE [LARGE SCALE GENOMIC DNA]</scope>
    <source>
        <strain evidence="15 16">M8UP22</strain>
    </source>
</reference>
<dbReference type="InterPro" id="IPR022911">
    <property type="entry name" value="Phe_tRNA_ligase_alpha1_bac"/>
</dbReference>
<dbReference type="InterPro" id="IPR002319">
    <property type="entry name" value="Phenylalanyl-tRNA_Synthase"/>
</dbReference>
<dbReference type="InterPro" id="IPR045864">
    <property type="entry name" value="aa-tRNA-synth_II/BPL/LPL"/>
</dbReference>
<keyword evidence="4 13" id="KW-0963">Cytoplasm</keyword>
<keyword evidence="9 13" id="KW-0460">Magnesium</keyword>
<keyword evidence="7 13" id="KW-0547">Nucleotide-binding</keyword>
<comment type="caution">
    <text evidence="15">The sequence shown here is derived from an EMBL/GenBank/DDBJ whole genome shotgun (WGS) entry which is preliminary data.</text>
</comment>
<evidence type="ECO:0000256" key="5">
    <source>
        <dbReference type="ARBA" id="ARBA00022598"/>
    </source>
</evidence>
<dbReference type="SUPFAM" id="SSF55681">
    <property type="entry name" value="Class II aaRS and biotin synthetases"/>
    <property type="match status" value="1"/>
</dbReference>
<evidence type="ECO:0000256" key="7">
    <source>
        <dbReference type="ARBA" id="ARBA00022741"/>
    </source>
</evidence>
<dbReference type="EMBL" id="JACCCU010000001">
    <property type="protein sequence ID" value="NYF87941.1"/>
    <property type="molecule type" value="Genomic_DNA"/>
</dbReference>
<accession>A0A852V9D5</accession>
<dbReference type="GO" id="GO:0004826">
    <property type="term" value="F:phenylalanine-tRNA ligase activity"/>
    <property type="evidence" value="ECO:0007669"/>
    <property type="project" value="UniProtKB-UniRule"/>
</dbReference>
<keyword evidence="10 13" id="KW-0648">Protein biosynthesis</keyword>
<feature type="domain" description="Aminoacyl-transfer RNA synthetases class-II family profile" evidence="14">
    <location>
        <begin position="151"/>
        <end position="373"/>
    </location>
</feature>
<evidence type="ECO:0000256" key="2">
    <source>
        <dbReference type="ARBA" id="ARBA00010207"/>
    </source>
</evidence>
<dbReference type="PANTHER" id="PTHR11538">
    <property type="entry name" value="PHENYLALANYL-TRNA SYNTHETASE"/>
    <property type="match status" value="1"/>
</dbReference>
<comment type="subunit">
    <text evidence="3 13">Tetramer of two alpha and two beta subunits.</text>
</comment>
<comment type="cofactor">
    <cofactor evidence="13">
        <name>Mg(2+)</name>
        <dbReference type="ChEBI" id="CHEBI:18420"/>
    </cofactor>
    <text evidence="13">Binds 2 magnesium ions per tetramer.</text>
</comment>
<dbReference type="PROSITE" id="PS50862">
    <property type="entry name" value="AA_TRNA_LIGASE_II"/>
    <property type="match status" value="1"/>
</dbReference>
<keyword evidence="6 13" id="KW-0479">Metal-binding</keyword>
<evidence type="ECO:0000256" key="8">
    <source>
        <dbReference type="ARBA" id="ARBA00022840"/>
    </source>
</evidence>
<dbReference type="GO" id="GO:0000287">
    <property type="term" value="F:magnesium ion binding"/>
    <property type="evidence" value="ECO:0007669"/>
    <property type="project" value="UniProtKB-UniRule"/>
</dbReference>
<dbReference type="HAMAP" id="MF_00281">
    <property type="entry name" value="Phe_tRNA_synth_alpha1"/>
    <property type="match status" value="1"/>
</dbReference>
<evidence type="ECO:0000256" key="12">
    <source>
        <dbReference type="ARBA" id="ARBA00049255"/>
    </source>
</evidence>
<dbReference type="InterPro" id="IPR004529">
    <property type="entry name" value="Phe-tRNA-synth_IIc_asu"/>
</dbReference>
<evidence type="ECO:0000256" key="1">
    <source>
        <dbReference type="ARBA" id="ARBA00004496"/>
    </source>
</evidence>
<dbReference type="GO" id="GO:0006432">
    <property type="term" value="P:phenylalanyl-tRNA aminoacylation"/>
    <property type="evidence" value="ECO:0007669"/>
    <property type="project" value="UniProtKB-UniRule"/>
</dbReference>
<dbReference type="Pfam" id="PF02912">
    <property type="entry name" value="Phe_tRNA-synt_N"/>
    <property type="match status" value="1"/>
</dbReference>
<comment type="catalytic activity">
    <reaction evidence="12 13">
        <text>tRNA(Phe) + L-phenylalanine + ATP = L-phenylalanyl-tRNA(Phe) + AMP + diphosphate + H(+)</text>
        <dbReference type="Rhea" id="RHEA:19413"/>
        <dbReference type="Rhea" id="RHEA-COMP:9668"/>
        <dbReference type="Rhea" id="RHEA-COMP:9699"/>
        <dbReference type="ChEBI" id="CHEBI:15378"/>
        <dbReference type="ChEBI" id="CHEBI:30616"/>
        <dbReference type="ChEBI" id="CHEBI:33019"/>
        <dbReference type="ChEBI" id="CHEBI:58095"/>
        <dbReference type="ChEBI" id="CHEBI:78442"/>
        <dbReference type="ChEBI" id="CHEBI:78531"/>
        <dbReference type="ChEBI" id="CHEBI:456215"/>
        <dbReference type="EC" id="6.1.1.20"/>
    </reaction>
</comment>
<evidence type="ECO:0000256" key="3">
    <source>
        <dbReference type="ARBA" id="ARBA00011209"/>
    </source>
</evidence>
<evidence type="ECO:0000256" key="10">
    <source>
        <dbReference type="ARBA" id="ARBA00022917"/>
    </source>
</evidence>
<name>A0A852V9D5_9BACT</name>
<comment type="similarity">
    <text evidence="2 13">Belongs to the class-II aminoacyl-tRNA synthetase family. Phe-tRNA synthetase alpha subunit type 1 subfamily.</text>
</comment>
<organism evidence="15 16">
    <name type="scientific">Tunturiibacter lichenicola</name>
    <dbReference type="NCBI Taxonomy" id="2051959"/>
    <lineage>
        <taxon>Bacteria</taxon>
        <taxon>Pseudomonadati</taxon>
        <taxon>Acidobacteriota</taxon>
        <taxon>Terriglobia</taxon>
        <taxon>Terriglobales</taxon>
        <taxon>Acidobacteriaceae</taxon>
        <taxon>Tunturiibacter</taxon>
    </lineage>
</organism>
<dbReference type="GO" id="GO:0005524">
    <property type="term" value="F:ATP binding"/>
    <property type="evidence" value="ECO:0007669"/>
    <property type="project" value="UniProtKB-UniRule"/>
</dbReference>
<keyword evidence="11 13" id="KW-0030">Aminoacyl-tRNA synthetase</keyword>
<keyword evidence="5 13" id="KW-0436">Ligase</keyword>
<dbReference type="NCBIfam" id="TIGR00468">
    <property type="entry name" value="pheS"/>
    <property type="match status" value="1"/>
</dbReference>
<feature type="binding site" evidence="13">
    <location>
        <position position="296"/>
    </location>
    <ligand>
        <name>Mg(2+)</name>
        <dbReference type="ChEBI" id="CHEBI:18420"/>
        <note>shared with beta subunit</note>
    </ligand>
</feature>
<dbReference type="Proteomes" id="UP000564385">
    <property type="component" value="Unassembled WGS sequence"/>
</dbReference>
<dbReference type="PANTHER" id="PTHR11538:SF41">
    <property type="entry name" value="PHENYLALANINE--TRNA LIGASE, MITOCHONDRIAL"/>
    <property type="match status" value="1"/>
</dbReference>
<proteinExistence type="inferred from homology"/>
<evidence type="ECO:0000256" key="9">
    <source>
        <dbReference type="ARBA" id="ARBA00022842"/>
    </source>
</evidence>
<dbReference type="Pfam" id="PF01409">
    <property type="entry name" value="tRNA-synt_2d"/>
    <property type="match status" value="1"/>
</dbReference>
<evidence type="ECO:0000313" key="16">
    <source>
        <dbReference type="Proteomes" id="UP000564385"/>
    </source>
</evidence>
<sequence>MSEQTIPSLSGYEEPTLEAAFITLSEEVRTTAAETAADPEAFRLHWLGRKQGRLKLISEAWLKSAPPEAKKALGIRFNELKALVEYQLSPERLVKVPVSEPGLVSEYATQGGTIAASLQNKKHPHPLDITLPGTLRAPGIPHPLLKTMHEIVSVFHHLGYSTNLGPQVESDFYNFEALNFPENHPARDTQDTLVIANQQSRPSRDRLLMRTHTSPVQIRTMIAQAPPIRIVIPGKVHRNDAADATHSPIFHQIEGLCVDTNITFSDLKGTLDHAMKALFGSDVKTRFFPSFFPFTEPSADVQISCIFCGGKGCRKCKHSGWIELLGCGMVDPAVFAAVIAERRKINPADNTYNPEKITGFAFGMGVERIAMMLHGVSDIGHFYSGDMRFLEQFA</sequence>
<dbReference type="Gene3D" id="3.30.930.10">
    <property type="entry name" value="Bira Bifunctional Protein, Domain 2"/>
    <property type="match status" value="1"/>
</dbReference>
<dbReference type="AlphaFoldDB" id="A0A852V9D5"/>
<evidence type="ECO:0000256" key="4">
    <source>
        <dbReference type="ARBA" id="ARBA00022490"/>
    </source>
</evidence>
<evidence type="ECO:0000256" key="11">
    <source>
        <dbReference type="ARBA" id="ARBA00023146"/>
    </source>
</evidence>
<dbReference type="InterPro" id="IPR006195">
    <property type="entry name" value="aa-tRNA-synth_II"/>
</dbReference>
<dbReference type="CDD" id="cd00496">
    <property type="entry name" value="PheRS_alpha_core"/>
    <property type="match status" value="1"/>
</dbReference>
<keyword evidence="8 13" id="KW-0067">ATP-binding</keyword>
<dbReference type="GO" id="GO:0005737">
    <property type="term" value="C:cytoplasm"/>
    <property type="evidence" value="ECO:0007669"/>
    <property type="project" value="UniProtKB-SubCell"/>
</dbReference>
<dbReference type="InterPro" id="IPR004188">
    <property type="entry name" value="Phe-tRNA_ligase_II_N"/>
</dbReference>
<evidence type="ECO:0000313" key="15">
    <source>
        <dbReference type="EMBL" id="NYF87941.1"/>
    </source>
</evidence>
<gene>
    <name evidence="13" type="primary">pheS</name>
    <name evidence="15" type="ORF">HDF08_000008</name>
</gene>
<dbReference type="GO" id="GO:0000049">
    <property type="term" value="F:tRNA binding"/>
    <property type="evidence" value="ECO:0007669"/>
    <property type="project" value="InterPro"/>
</dbReference>
<evidence type="ECO:0000256" key="6">
    <source>
        <dbReference type="ARBA" id="ARBA00022723"/>
    </source>
</evidence>
<dbReference type="EC" id="6.1.1.20" evidence="13"/>